<dbReference type="AlphaFoldDB" id="A0A7W4VK57"/>
<reference evidence="2 3" key="1">
    <citation type="submission" date="2020-08" db="EMBL/GenBank/DDBJ databases">
        <title>The Agave Microbiome: Exploring the role of microbial communities in plant adaptations to desert environments.</title>
        <authorList>
            <person name="Partida-Martinez L.P."/>
        </authorList>
    </citation>
    <scope>NUCLEOTIDE SEQUENCE [LARGE SCALE GENOMIC DNA]</scope>
    <source>
        <strain evidence="2 3">AT3.9</strain>
    </source>
</reference>
<evidence type="ECO:0008006" key="4">
    <source>
        <dbReference type="Google" id="ProtNLM"/>
    </source>
</evidence>
<keyword evidence="1" id="KW-1133">Transmembrane helix</keyword>
<evidence type="ECO:0000256" key="1">
    <source>
        <dbReference type="SAM" id="Phobius"/>
    </source>
</evidence>
<protein>
    <recommendedName>
        <fullName evidence="4">DUF4239 domain-containing protein</fullName>
    </recommendedName>
</protein>
<sequence length="263" mass="29287">MIDRLHQLPIFLGAVIVCLFFLVPTLIGSALLQPAVGRLLRGERDPNTIVGLLLNSFTLYYGVLLALLSIAVFDNYGKAQDAVAREASSIIALYRTFSGYPEPLRTAMSDTLRQYADEETGPGWVSQRSNQASTRGTLLVDQLSRQLLSFNPNRASGEDMVHQAALRIFEDFIEQRRLRIQAAGTSIPKVIWSVVIVGACLNVFILWLFDLKRTTHFILGGVLMIFVGLVVYMVGVLDRPFHGAHGLQPDDLIHARQQMQPRP</sequence>
<keyword evidence="3" id="KW-1185">Reference proteome</keyword>
<dbReference type="InterPro" id="IPR025333">
    <property type="entry name" value="DUF4239"/>
</dbReference>
<keyword evidence="1" id="KW-0472">Membrane</keyword>
<gene>
    <name evidence="2" type="ORF">FHR70_001724</name>
</gene>
<evidence type="ECO:0000313" key="3">
    <source>
        <dbReference type="Proteomes" id="UP000532010"/>
    </source>
</evidence>
<organism evidence="2 3">
    <name type="scientific">Microvirga lupini</name>
    <dbReference type="NCBI Taxonomy" id="420324"/>
    <lineage>
        <taxon>Bacteria</taxon>
        <taxon>Pseudomonadati</taxon>
        <taxon>Pseudomonadota</taxon>
        <taxon>Alphaproteobacteria</taxon>
        <taxon>Hyphomicrobiales</taxon>
        <taxon>Methylobacteriaceae</taxon>
        <taxon>Microvirga</taxon>
    </lineage>
</organism>
<feature type="transmembrane region" description="Helical" evidence="1">
    <location>
        <begin position="215"/>
        <end position="237"/>
    </location>
</feature>
<name>A0A7W4VK57_9HYPH</name>
<dbReference type="Pfam" id="PF14023">
    <property type="entry name" value="Bestrophin-like"/>
    <property type="match status" value="1"/>
</dbReference>
<dbReference type="EMBL" id="JACHWB010000002">
    <property type="protein sequence ID" value="MBB3018670.1"/>
    <property type="molecule type" value="Genomic_DNA"/>
</dbReference>
<proteinExistence type="predicted"/>
<keyword evidence="1" id="KW-0812">Transmembrane</keyword>
<dbReference type="Proteomes" id="UP000532010">
    <property type="component" value="Unassembled WGS sequence"/>
</dbReference>
<accession>A0A7W4VK57</accession>
<comment type="caution">
    <text evidence="2">The sequence shown here is derived from an EMBL/GenBank/DDBJ whole genome shotgun (WGS) entry which is preliminary data.</text>
</comment>
<feature type="transmembrane region" description="Helical" evidence="1">
    <location>
        <begin position="52"/>
        <end position="73"/>
    </location>
</feature>
<feature type="transmembrane region" description="Helical" evidence="1">
    <location>
        <begin position="12"/>
        <end position="32"/>
    </location>
</feature>
<evidence type="ECO:0000313" key="2">
    <source>
        <dbReference type="EMBL" id="MBB3018670.1"/>
    </source>
</evidence>
<feature type="transmembrane region" description="Helical" evidence="1">
    <location>
        <begin position="190"/>
        <end position="209"/>
    </location>
</feature>
<dbReference type="RefSeq" id="WP_183449121.1">
    <property type="nucleotide sequence ID" value="NZ_JACHWB010000002.1"/>
</dbReference>